<dbReference type="Pfam" id="PF13020">
    <property type="entry name" value="NOV_C"/>
    <property type="match status" value="1"/>
</dbReference>
<evidence type="ECO:0000259" key="2">
    <source>
        <dbReference type="Pfam" id="PF13020"/>
    </source>
</evidence>
<feature type="domain" description="Protein NO VEIN C-terminal" evidence="2">
    <location>
        <begin position="42"/>
        <end position="135"/>
    </location>
</feature>
<evidence type="ECO:0000313" key="4">
    <source>
        <dbReference type="Proteomes" id="UP000808337"/>
    </source>
</evidence>
<evidence type="ECO:0000256" key="1">
    <source>
        <dbReference type="SAM" id="MobiDB-lite"/>
    </source>
</evidence>
<proteinExistence type="predicted"/>
<dbReference type="AlphaFoldDB" id="A0A9D7SYJ7"/>
<dbReference type="InterPro" id="IPR024975">
    <property type="entry name" value="NOV_C"/>
</dbReference>
<comment type="caution">
    <text evidence="3">The sequence shown here is derived from an EMBL/GenBank/DDBJ whole genome shotgun (WGS) entry which is preliminary data.</text>
</comment>
<name>A0A9D7SYJ7_9BACT</name>
<accession>A0A9D7SYJ7</accession>
<evidence type="ECO:0000313" key="3">
    <source>
        <dbReference type="EMBL" id="MBK9984479.1"/>
    </source>
</evidence>
<reference evidence="3 4" key="1">
    <citation type="submission" date="2020-10" db="EMBL/GenBank/DDBJ databases">
        <title>Connecting structure to function with the recovery of over 1000 high-quality activated sludge metagenome-assembled genomes encoding full-length rRNA genes using long-read sequencing.</title>
        <authorList>
            <person name="Singleton C.M."/>
            <person name="Petriglieri F."/>
            <person name="Kristensen J.M."/>
            <person name="Kirkegaard R.H."/>
            <person name="Michaelsen T.Y."/>
            <person name="Andersen M.H."/>
            <person name="Karst S.M."/>
            <person name="Dueholm M.S."/>
            <person name="Nielsen P.H."/>
            <person name="Albertsen M."/>
        </authorList>
    </citation>
    <scope>NUCLEOTIDE SEQUENCE [LARGE SCALE GENOMIC DNA]</scope>
    <source>
        <strain evidence="3">Ribe_18-Q3-R11-54_MAXAC.273</strain>
    </source>
</reference>
<dbReference type="Proteomes" id="UP000808337">
    <property type="component" value="Unassembled WGS sequence"/>
</dbReference>
<protein>
    <submittedName>
        <fullName evidence="3">DUF3883 domain-containing protein</fullName>
    </submittedName>
</protein>
<dbReference type="EMBL" id="JADKGY010000029">
    <property type="protein sequence ID" value="MBK9984479.1"/>
    <property type="molecule type" value="Genomic_DNA"/>
</dbReference>
<sequence>MLSPSGPKAPQANKSRKPPKEDSSNPDYESEQKRYKLLGDKGEQLVLDFERKRLLDAGYLNLSKKVDKVKRDSDGFDITSFKEDGTPMQIEVKATRARVGQANFFLSVNELNQAKVLPNYYVYVVFEVLTENPKVWIAANPFHPESSKILLSPISYRVQINTKLG</sequence>
<gene>
    <name evidence="3" type="ORF">IPP15_19280</name>
</gene>
<organism evidence="3 4">
    <name type="scientific">Candidatus Opimibacter skivensis</name>
    <dbReference type="NCBI Taxonomy" id="2982028"/>
    <lineage>
        <taxon>Bacteria</taxon>
        <taxon>Pseudomonadati</taxon>
        <taxon>Bacteroidota</taxon>
        <taxon>Saprospiria</taxon>
        <taxon>Saprospirales</taxon>
        <taxon>Saprospiraceae</taxon>
        <taxon>Candidatus Opimibacter</taxon>
    </lineage>
</organism>
<feature type="region of interest" description="Disordered" evidence="1">
    <location>
        <begin position="1"/>
        <end position="32"/>
    </location>
</feature>